<dbReference type="RefSeq" id="WP_169361899.1">
    <property type="nucleotide sequence ID" value="NZ_JAAVJL010000001.1"/>
</dbReference>
<dbReference type="InterPro" id="IPR036523">
    <property type="entry name" value="SurE-like_sf"/>
</dbReference>
<gene>
    <name evidence="7" type="primary">surE</name>
    <name evidence="7" type="ORF">HC246_01825</name>
</gene>
<sequence length="234" mass="25667">MTIILTNDDGIDAEGIWSLQKATELVFGTKGAIAAPIRQYSGCGHQVTTHAPIAIQQRAELGKDTYAIDGSPADCVRVAIAHLYSDVKLVLSGINHGGNMGVDVYMSGTVAAVREAAFHNIPAIAISHYRDRRREFDWNWAAETSARVIKQLLEIQLPPQSYWNVNLPHLEMADLDTIPEIVFCEKSSQPLPLGFKVDGDRVTYAGRYNLRDRAPNTDVDVCFSGKIAVTQMGV</sequence>
<dbReference type="SUPFAM" id="SSF64167">
    <property type="entry name" value="SurE-like"/>
    <property type="match status" value="1"/>
</dbReference>
<reference evidence="7 8" key="1">
    <citation type="submission" date="2020-03" db="EMBL/GenBank/DDBJ databases">
        <title>Draft Genome Sequence of 2-Methylisoborneol Producing Pseudanabaena yagii Strain GIHE-NHR1 Isolated from North Han River in South Korea.</title>
        <authorList>
            <person name="Jeong J."/>
        </authorList>
    </citation>
    <scope>NUCLEOTIDE SEQUENCE [LARGE SCALE GENOMIC DNA]</scope>
    <source>
        <strain evidence="7 8">GIHE-NHR1</strain>
    </source>
</reference>
<keyword evidence="4" id="KW-0479">Metal-binding</keyword>
<dbReference type="InterPro" id="IPR030048">
    <property type="entry name" value="SurE"/>
</dbReference>
<accession>A0ABX1LNB5</accession>
<evidence type="ECO:0000313" key="7">
    <source>
        <dbReference type="EMBL" id="NMF56791.1"/>
    </source>
</evidence>
<organism evidence="7 8">
    <name type="scientific">Pseudanabaena yagii GIHE-NHR1</name>
    <dbReference type="NCBI Taxonomy" id="2722753"/>
    <lineage>
        <taxon>Bacteria</taxon>
        <taxon>Bacillati</taxon>
        <taxon>Cyanobacteriota</taxon>
        <taxon>Cyanophyceae</taxon>
        <taxon>Pseudanabaenales</taxon>
        <taxon>Pseudanabaenaceae</taxon>
        <taxon>Pseudanabaena</taxon>
        <taxon>Pseudanabaena yagii</taxon>
    </lineage>
</organism>
<name>A0ABX1LNB5_9CYAN</name>
<dbReference type="NCBIfam" id="TIGR00087">
    <property type="entry name" value="surE"/>
    <property type="match status" value="1"/>
</dbReference>
<keyword evidence="5" id="KW-0378">Hydrolase</keyword>
<evidence type="ECO:0000313" key="8">
    <source>
        <dbReference type="Proteomes" id="UP000738376"/>
    </source>
</evidence>
<evidence type="ECO:0000256" key="3">
    <source>
        <dbReference type="ARBA" id="ARBA00012643"/>
    </source>
</evidence>
<evidence type="ECO:0000259" key="6">
    <source>
        <dbReference type="Pfam" id="PF01975"/>
    </source>
</evidence>
<dbReference type="PANTHER" id="PTHR30457:SF0">
    <property type="entry name" value="PHOSPHATASE, PUTATIVE (AFU_ORTHOLOGUE AFUA_4G01070)-RELATED"/>
    <property type="match status" value="1"/>
</dbReference>
<dbReference type="EMBL" id="JAAVJL010000001">
    <property type="protein sequence ID" value="NMF56791.1"/>
    <property type="molecule type" value="Genomic_DNA"/>
</dbReference>
<keyword evidence="8" id="KW-1185">Reference proteome</keyword>
<feature type="domain" description="Survival protein SurE-like phosphatase/nucleotidase" evidence="6">
    <location>
        <begin position="3"/>
        <end position="176"/>
    </location>
</feature>
<evidence type="ECO:0000256" key="1">
    <source>
        <dbReference type="ARBA" id="ARBA00000815"/>
    </source>
</evidence>
<dbReference type="InterPro" id="IPR002828">
    <property type="entry name" value="SurE-like_Pase/nucleotidase"/>
</dbReference>
<evidence type="ECO:0000256" key="2">
    <source>
        <dbReference type="ARBA" id="ARBA00011062"/>
    </source>
</evidence>
<comment type="catalytic activity">
    <reaction evidence="1">
        <text>a ribonucleoside 5'-phosphate + H2O = a ribonucleoside + phosphate</text>
        <dbReference type="Rhea" id="RHEA:12484"/>
        <dbReference type="ChEBI" id="CHEBI:15377"/>
        <dbReference type="ChEBI" id="CHEBI:18254"/>
        <dbReference type="ChEBI" id="CHEBI:43474"/>
        <dbReference type="ChEBI" id="CHEBI:58043"/>
        <dbReference type="EC" id="3.1.3.5"/>
    </reaction>
</comment>
<dbReference type="Gene3D" id="3.40.1210.10">
    <property type="entry name" value="Survival protein SurE-like phosphatase/nucleotidase"/>
    <property type="match status" value="1"/>
</dbReference>
<dbReference type="EC" id="3.1.3.5" evidence="3"/>
<comment type="caution">
    <text evidence="7">The sequence shown here is derived from an EMBL/GenBank/DDBJ whole genome shotgun (WGS) entry which is preliminary data.</text>
</comment>
<dbReference type="NCBIfam" id="NF001493">
    <property type="entry name" value="PRK00346.2-3"/>
    <property type="match status" value="1"/>
</dbReference>
<evidence type="ECO:0000256" key="4">
    <source>
        <dbReference type="ARBA" id="ARBA00022723"/>
    </source>
</evidence>
<dbReference type="Proteomes" id="UP000738376">
    <property type="component" value="Unassembled WGS sequence"/>
</dbReference>
<evidence type="ECO:0000256" key="5">
    <source>
        <dbReference type="ARBA" id="ARBA00022801"/>
    </source>
</evidence>
<comment type="similarity">
    <text evidence="2">Belongs to the SurE nucleotidase family.</text>
</comment>
<protein>
    <recommendedName>
        <fullName evidence="3">5'-nucleotidase</fullName>
        <ecNumber evidence="3">3.1.3.5</ecNumber>
    </recommendedName>
</protein>
<dbReference type="PANTHER" id="PTHR30457">
    <property type="entry name" value="5'-NUCLEOTIDASE SURE"/>
    <property type="match status" value="1"/>
</dbReference>
<proteinExistence type="inferred from homology"/>
<dbReference type="Pfam" id="PF01975">
    <property type="entry name" value="SurE"/>
    <property type="match status" value="1"/>
</dbReference>